<reference evidence="2 3" key="1">
    <citation type="journal article" date="2016" name="DNA Res.">
        <title>The draft genome of MD-2 pineapple using hybrid error correction of long reads.</title>
        <authorList>
            <person name="Redwan R.M."/>
            <person name="Saidin A."/>
            <person name="Kumar S.V."/>
        </authorList>
    </citation>
    <scope>NUCLEOTIDE SEQUENCE [LARGE SCALE GENOMIC DNA]</scope>
    <source>
        <strain evidence="3">cv. MD2</strain>
        <tissue evidence="2">Leaf</tissue>
    </source>
</reference>
<organism evidence="2 3">
    <name type="scientific">Ananas comosus</name>
    <name type="common">Pineapple</name>
    <name type="synonym">Ananas ananas</name>
    <dbReference type="NCBI Taxonomy" id="4615"/>
    <lineage>
        <taxon>Eukaryota</taxon>
        <taxon>Viridiplantae</taxon>
        <taxon>Streptophyta</taxon>
        <taxon>Embryophyta</taxon>
        <taxon>Tracheophyta</taxon>
        <taxon>Spermatophyta</taxon>
        <taxon>Magnoliopsida</taxon>
        <taxon>Liliopsida</taxon>
        <taxon>Poales</taxon>
        <taxon>Bromeliaceae</taxon>
        <taxon>Bromelioideae</taxon>
        <taxon>Ananas</taxon>
    </lineage>
</organism>
<sequence length="465" mass="50326">MLYERANLIVRRPSFLHSPLRLLADLLRPLPPSHCLFAAAHQFPHCLPHLLGRHRPDRDPDPQHVDDQLLVDELLREERPRDHRHARAGPLQQGIPPAVRHEPPDRAVAQNGQLRRPPVYDHALLPFPEPCREELRQVAVISHDPDKRVLRIFESQRDLAKLGHCEPAEAPEAHVDHRSRLLAIQPIQDIVVADGSDAASHSPVFYIRIAHRHRPDEPHLHAAPLLHQIGVIRLQIVEAVHHRAVALPVGFAHADESFVGSDKKSGEARARELDVVGEAGDGEGLVAVGIDFLLAEEGEGADHDLGEAAGAVEDDARHAEHVAGPREVHVGDDAVRSVLPDEVDEGALQQVDGGGHLGGDFGVWEGEEVLEAVGEAGVGGEEGEGEQPDGVGEEGSGVGEVEDGADEGEVAGGGDDGGFGAAGGADAGEVDHGDHVARREEGQEEDVHVHRRSLLRENCKLRNHF</sequence>
<protein>
    <submittedName>
        <fullName evidence="2">Uncharacterized protein</fullName>
    </submittedName>
</protein>
<proteinExistence type="predicted"/>
<gene>
    <name evidence="2" type="ORF">ACMD2_11141</name>
</gene>
<accession>A0A199VEF5</accession>
<dbReference type="AlphaFoldDB" id="A0A199VEF5"/>
<dbReference type="EMBL" id="LSRQ01002154">
    <property type="protein sequence ID" value="OAY75256.1"/>
    <property type="molecule type" value="Genomic_DNA"/>
</dbReference>
<feature type="compositionally biased region" description="Basic and acidic residues" evidence="1">
    <location>
        <begin position="429"/>
        <end position="450"/>
    </location>
</feature>
<name>A0A199VEF5_ANACO</name>
<evidence type="ECO:0000256" key="1">
    <source>
        <dbReference type="SAM" id="MobiDB-lite"/>
    </source>
</evidence>
<dbReference type="Proteomes" id="UP000092600">
    <property type="component" value="Unassembled WGS sequence"/>
</dbReference>
<evidence type="ECO:0000313" key="3">
    <source>
        <dbReference type="Proteomes" id="UP000092600"/>
    </source>
</evidence>
<feature type="compositionally biased region" description="Gly residues" evidence="1">
    <location>
        <begin position="410"/>
        <end position="426"/>
    </location>
</feature>
<comment type="caution">
    <text evidence="2">The sequence shown here is derived from an EMBL/GenBank/DDBJ whole genome shotgun (WGS) entry which is preliminary data.</text>
</comment>
<evidence type="ECO:0000313" key="2">
    <source>
        <dbReference type="EMBL" id="OAY75256.1"/>
    </source>
</evidence>
<feature type="compositionally biased region" description="Acidic residues" evidence="1">
    <location>
        <begin position="400"/>
        <end position="409"/>
    </location>
</feature>
<feature type="region of interest" description="Disordered" evidence="1">
    <location>
        <begin position="79"/>
        <end position="102"/>
    </location>
</feature>
<feature type="region of interest" description="Disordered" evidence="1">
    <location>
        <begin position="376"/>
        <end position="450"/>
    </location>
</feature>